<name>A0ABS2R909_9BACI</name>
<sequence>MSSEVLIKTLQSVEEMALVKELEELVWKWDAIPVHQTVTAIRNGGLIVGAFHDEKLVGFSYSFPGFLNGKVYLCSHALGIHPDYRVKGIGYQLKERQKSEARKLGYDMLTWTYDPLESRNAYLNLTKLRSVCNTYIVNSYGEGKDELNNGLPTDRFKVEWWINSDHVEKPSSFKVDKSNAFQVPYQEGEGGLPRLGNLDLPFSAEQIVVPVPAFFQQMKKEDMGLAIDWRMKTRSIFRQLFNAGYTAVSLIRHEDAPVHHYLLVKRSELQLDEKAN</sequence>
<evidence type="ECO:0000313" key="3">
    <source>
        <dbReference type="Proteomes" id="UP000823485"/>
    </source>
</evidence>
<dbReference type="InterPro" id="IPR016181">
    <property type="entry name" value="Acyl_CoA_acyltransferase"/>
</dbReference>
<comment type="caution">
    <text evidence="2">The sequence shown here is derived from an EMBL/GenBank/DDBJ whole genome shotgun (WGS) entry which is preliminary data.</text>
</comment>
<dbReference type="PROSITE" id="PS51186">
    <property type="entry name" value="GNAT"/>
    <property type="match status" value="1"/>
</dbReference>
<organism evidence="2 3">
    <name type="scientific">Siminovitchia thermophila</name>
    <dbReference type="NCBI Taxonomy" id="1245522"/>
    <lineage>
        <taxon>Bacteria</taxon>
        <taxon>Bacillati</taxon>
        <taxon>Bacillota</taxon>
        <taxon>Bacilli</taxon>
        <taxon>Bacillales</taxon>
        <taxon>Bacillaceae</taxon>
        <taxon>Siminovitchia</taxon>
    </lineage>
</organism>
<dbReference type="PANTHER" id="PTHR41700:SF1">
    <property type="entry name" value="N-ACETYLTRANSFERASE DOMAIN-CONTAINING PROTEIN"/>
    <property type="match status" value="1"/>
</dbReference>
<protein>
    <submittedName>
        <fullName evidence="2">GNAT superfamily acetyltransferase</fullName>
    </submittedName>
</protein>
<gene>
    <name evidence="2" type="ORF">JOC94_003148</name>
</gene>
<dbReference type="Gene3D" id="3.40.630.30">
    <property type="match status" value="1"/>
</dbReference>
<accession>A0ABS2R909</accession>
<dbReference type="EMBL" id="JAFBFH010000022">
    <property type="protein sequence ID" value="MBM7716137.1"/>
    <property type="molecule type" value="Genomic_DNA"/>
</dbReference>
<dbReference type="CDD" id="cd04301">
    <property type="entry name" value="NAT_SF"/>
    <property type="match status" value="1"/>
</dbReference>
<dbReference type="SUPFAM" id="SSF55729">
    <property type="entry name" value="Acyl-CoA N-acyltransferases (Nat)"/>
    <property type="match status" value="1"/>
</dbReference>
<reference evidence="2 3" key="1">
    <citation type="submission" date="2021-01" db="EMBL/GenBank/DDBJ databases">
        <title>Genomic Encyclopedia of Type Strains, Phase IV (KMG-IV): sequencing the most valuable type-strain genomes for metagenomic binning, comparative biology and taxonomic classification.</title>
        <authorList>
            <person name="Goeker M."/>
        </authorList>
    </citation>
    <scope>NUCLEOTIDE SEQUENCE [LARGE SCALE GENOMIC DNA]</scope>
    <source>
        <strain evidence="2 3">DSM 105453</strain>
    </source>
</reference>
<evidence type="ECO:0000313" key="2">
    <source>
        <dbReference type="EMBL" id="MBM7716137.1"/>
    </source>
</evidence>
<proteinExistence type="predicted"/>
<evidence type="ECO:0000259" key="1">
    <source>
        <dbReference type="PROSITE" id="PS51186"/>
    </source>
</evidence>
<dbReference type="RefSeq" id="WP_236017112.1">
    <property type="nucleotide sequence ID" value="NZ_JAFBFH010000022.1"/>
</dbReference>
<dbReference type="Proteomes" id="UP000823485">
    <property type="component" value="Unassembled WGS sequence"/>
</dbReference>
<dbReference type="InterPro" id="IPR038764">
    <property type="entry name" value="GNAT_N_AcTrfase_prd"/>
</dbReference>
<keyword evidence="3" id="KW-1185">Reference proteome</keyword>
<dbReference type="InterPro" id="IPR000182">
    <property type="entry name" value="GNAT_dom"/>
</dbReference>
<dbReference type="Pfam" id="PF00583">
    <property type="entry name" value="Acetyltransf_1"/>
    <property type="match status" value="1"/>
</dbReference>
<feature type="domain" description="N-acetyltransferase" evidence="1">
    <location>
        <begin position="5"/>
        <end position="165"/>
    </location>
</feature>
<dbReference type="PANTHER" id="PTHR41700">
    <property type="entry name" value="GCN5-RELATED N-ACETYLTRANSFERASE"/>
    <property type="match status" value="1"/>
</dbReference>